<sequence>MASPYDQDSDHRIYTPTPTFRFSGLLKKELREILRDRRTVITLILMPLLVYPLLGLMLQKFLLKQVTQISEVEYRIVLPNDSEAQLFRALFNQGDAMLDEKEKTKSAKLNKAAPDQETKSNVLSVFQQEKPIIKFMIADESGEHSSLSKLISEGSVDVGVRYIPLEFENNKTKQKQTSGRFEIIYGAQSPHSRRAAEYVEERLQAVRWNYRDQLLKNMGESRLVPFETTVSTVDSEMGQAYSLVTIVPLILILMTMTGAVYPAIDLTAGERERGTLETLIAAPLPRMWILSAKFFAVLVVAILTALVNITAMLATAYANGLETVLFGEGMTPLILVEILFLLVIFAAFFSAVLLCITSFARSFKEAQAYLIPLMLISMAPGILGMVPNLKMTLIWAVVPLANIVLLSRDFLLHEARPLLFFVSVFSTLFYAVVALSLAARIFGTDTILYQSETSWSDFFKRAKKTHLVPALNNAMLCLAVMFPAFILSAAFISHLAGITFSQRLLVSGTLTFCLFLLIPLLFAWLGGVKLKSGFRWYRPKVLSCFAAILLGFTLWPFAYEIEIMALSDARVESLSKLFESMKVELASIPLWVKLVSLAVLPAVCEELFFRGYLLSSLLNRFSSNSAILASSFLFALFHVIVRDSLFIERFFPSFFMGLCLGYVNVISRSVIPGILLHMIHNGLLITIASYQESLSRWEINLENQKHLPISWLGGSLLIVVAGFVLIYISNRRAPEPATDPSAA</sequence>
<dbReference type="GO" id="GO:0140359">
    <property type="term" value="F:ABC-type transporter activity"/>
    <property type="evidence" value="ECO:0007669"/>
    <property type="project" value="InterPro"/>
</dbReference>
<feature type="transmembrane region" description="Helical" evidence="1">
    <location>
        <begin position="545"/>
        <end position="567"/>
    </location>
</feature>
<feature type="transmembrane region" description="Helical" evidence="1">
    <location>
        <begin position="338"/>
        <end position="356"/>
    </location>
</feature>
<evidence type="ECO:0000313" key="4">
    <source>
        <dbReference type="Proteomes" id="UP000318313"/>
    </source>
</evidence>
<keyword evidence="1" id="KW-0472">Membrane</keyword>
<evidence type="ECO:0000259" key="2">
    <source>
        <dbReference type="Pfam" id="PF02517"/>
    </source>
</evidence>
<name>A0A518IG28_9PLAN</name>
<evidence type="ECO:0000313" key="3">
    <source>
        <dbReference type="EMBL" id="QDV52047.1"/>
    </source>
</evidence>
<keyword evidence="4" id="KW-1185">Reference proteome</keyword>
<feature type="transmembrane region" description="Helical" evidence="1">
    <location>
        <begin position="653"/>
        <end position="675"/>
    </location>
</feature>
<feature type="transmembrane region" description="Helical" evidence="1">
    <location>
        <begin position="40"/>
        <end position="58"/>
    </location>
</feature>
<dbReference type="RefSeq" id="WP_145311422.1">
    <property type="nucleotide sequence ID" value="NZ_CP037452.1"/>
</dbReference>
<dbReference type="PANTHER" id="PTHR43471:SF3">
    <property type="entry name" value="ABC TRANSPORTER PERMEASE PROTEIN NATB"/>
    <property type="match status" value="1"/>
</dbReference>
<dbReference type="AlphaFoldDB" id="A0A518IG28"/>
<proteinExistence type="predicted"/>
<dbReference type="Pfam" id="PF02517">
    <property type="entry name" value="Rce1-like"/>
    <property type="match status" value="1"/>
</dbReference>
<keyword evidence="1" id="KW-0812">Transmembrane</keyword>
<dbReference type="KEGG" id="gfm:Enr17x_41060"/>
<feature type="transmembrane region" description="Helical" evidence="1">
    <location>
        <begin position="470"/>
        <end position="492"/>
    </location>
</feature>
<dbReference type="GO" id="GO:0004175">
    <property type="term" value="F:endopeptidase activity"/>
    <property type="evidence" value="ECO:0007669"/>
    <property type="project" value="UniProtKB-ARBA"/>
</dbReference>
<evidence type="ECO:0000256" key="1">
    <source>
        <dbReference type="SAM" id="Phobius"/>
    </source>
</evidence>
<dbReference type="EMBL" id="CP037452">
    <property type="protein sequence ID" value="QDV52047.1"/>
    <property type="molecule type" value="Genomic_DNA"/>
</dbReference>
<keyword evidence="1" id="KW-1133">Transmembrane helix</keyword>
<feature type="domain" description="CAAX prenyl protease 2/Lysostaphin resistance protein A-like" evidence="2">
    <location>
        <begin position="590"/>
        <end position="682"/>
    </location>
</feature>
<dbReference type="OrthoDB" id="5486437at2"/>
<dbReference type="GO" id="GO:0005886">
    <property type="term" value="C:plasma membrane"/>
    <property type="evidence" value="ECO:0007669"/>
    <property type="project" value="UniProtKB-SubCell"/>
</dbReference>
<feature type="transmembrane region" description="Helical" evidence="1">
    <location>
        <begin position="504"/>
        <end position="525"/>
    </location>
</feature>
<dbReference type="Proteomes" id="UP000318313">
    <property type="component" value="Chromosome"/>
</dbReference>
<feature type="transmembrane region" description="Helical" evidence="1">
    <location>
        <begin position="709"/>
        <end position="728"/>
    </location>
</feature>
<feature type="transmembrane region" description="Helical" evidence="1">
    <location>
        <begin position="294"/>
        <end position="318"/>
    </location>
</feature>
<feature type="transmembrane region" description="Helical" evidence="1">
    <location>
        <begin position="368"/>
        <end position="386"/>
    </location>
</feature>
<dbReference type="Pfam" id="PF12679">
    <property type="entry name" value="ABC2_membrane_2"/>
    <property type="match status" value="1"/>
</dbReference>
<feature type="transmembrane region" description="Helical" evidence="1">
    <location>
        <begin position="240"/>
        <end position="264"/>
    </location>
</feature>
<dbReference type="NCBIfam" id="NF041647">
    <property type="entry name" value="ABC_perm_CPBP"/>
    <property type="match status" value="1"/>
</dbReference>
<dbReference type="InterPro" id="IPR003675">
    <property type="entry name" value="Rce1/LyrA-like_dom"/>
</dbReference>
<feature type="transmembrane region" description="Helical" evidence="1">
    <location>
        <begin position="621"/>
        <end position="641"/>
    </location>
</feature>
<gene>
    <name evidence="3" type="ORF">Enr17x_41060</name>
</gene>
<organism evidence="3 4">
    <name type="scientific">Gimesia fumaroli</name>
    <dbReference type="NCBI Taxonomy" id="2527976"/>
    <lineage>
        <taxon>Bacteria</taxon>
        <taxon>Pseudomonadati</taxon>
        <taxon>Planctomycetota</taxon>
        <taxon>Planctomycetia</taxon>
        <taxon>Planctomycetales</taxon>
        <taxon>Planctomycetaceae</taxon>
        <taxon>Gimesia</taxon>
    </lineage>
</organism>
<feature type="transmembrane region" description="Helical" evidence="1">
    <location>
        <begin position="418"/>
        <end position="442"/>
    </location>
</feature>
<dbReference type="GO" id="GO:0080120">
    <property type="term" value="P:CAAX-box protein maturation"/>
    <property type="evidence" value="ECO:0007669"/>
    <property type="project" value="UniProtKB-ARBA"/>
</dbReference>
<dbReference type="PANTHER" id="PTHR43471">
    <property type="entry name" value="ABC TRANSPORTER PERMEASE"/>
    <property type="match status" value="1"/>
</dbReference>
<accession>A0A518IG28</accession>
<protein>
    <submittedName>
        <fullName evidence="3">ABC-2 family transporter protein</fullName>
    </submittedName>
</protein>
<reference evidence="3 4" key="1">
    <citation type="submission" date="2019-03" db="EMBL/GenBank/DDBJ databases">
        <title>Deep-cultivation of Planctomycetes and their phenomic and genomic characterization uncovers novel biology.</title>
        <authorList>
            <person name="Wiegand S."/>
            <person name="Jogler M."/>
            <person name="Boedeker C."/>
            <person name="Pinto D."/>
            <person name="Vollmers J."/>
            <person name="Rivas-Marin E."/>
            <person name="Kohn T."/>
            <person name="Peeters S.H."/>
            <person name="Heuer A."/>
            <person name="Rast P."/>
            <person name="Oberbeckmann S."/>
            <person name="Bunk B."/>
            <person name="Jeske O."/>
            <person name="Meyerdierks A."/>
            <person name="Storesund J.E."/>
            <person name="Kallscheuer N."/>
            <person name="Luecker S."/>
            <person name="Lage O.M."/>
            <person name="Pohl T."/>
            <person name="Merkel B.J."/>
            <person name="Hornburger P."/>
            <person name="Mueller R.-W."/>
            <person name="Bruemmer F."/>
            <person name="Labrenz M."/>
            <person name="Spormann A.M."/>
            <person name="Op den Camp H."/>
            <person name="Overmann J."/>
            <person name="Amann R."/>
            <person name="Jetten M.S.M."/>
            <person name="Mascher T."/>
            <person name="Medema M.H."/>
            <person name="Devos D.P."/>
            <person name="Kaster A.-K."/>
            <person name="Ovreas L."/>
            <person name="Rohde M."/>
            <person name="Galperin M.Y."/>
            <person name="Jogler C."/>
        </authorList>
    </citation>
    <scope>NUCLEOTIDE SEQUENCE [LARGE SCALE GENOMIC DNA]</scope>
    <source>
        <strain evidence="3 4">Enr17</strain>
    </source>
</reference>